<organism evidence="2 3">
    <name type="scientific">Tritrichomonas foetus</name>
    <dbReference type="NCBI Taxonomy" id="1144522"/>
    <lineage>
        <taxon>Eukaryota</taxon>
        <taxon>Metamonada</taxon>
        <taxon>Parabasalia</taxon>
        <taxon>Tritrichomonadida</taxon>
        <taxon>Tritrichomonadidae</taxon>
        <taxon>Tritrichomonas</taxon>
    </lineage>
</organism>
<sequence>MFSYQSFDPQCTDQMNNDDITNMHQLQQEIDRLREENNTLRTQFNEVSSMSDQLETIHQQNIQLTKQIRIANSERDDLQRRLDISLQRNEEIKKQREQEKITPTIIKNTHDDKSIIEKERIQWQNEKNALTLKNSELLQLLTNEQNKNAEIQKSITSLISTSNNYFQTSFSTIQEISSYIGQSPRPPCRLGTPRKDPEISKSTIDSLNQKIKKQRSEIKELKKLYNMSEQHSTQIQNETKKSKEEADNIITELEGKLTQLQHNFQLQELQSHHELQMRDNQIRNLQDTIHELQQKQSDTQSDYSKGEFSTNEINFMKKQLQSYKDKVHEYNKTLTQMKHENSQLQSQLSEANNSAETIKKRLANSETNGTNLLAENENIKCSLSTLQIEYDKLQEQYQTSISQIQSLESSSKQNETNQLETQSKIDKLNNSVSILESACEKYKNETRTLYDERDKIITILQKENNLLKSYEVCFRKLSDENKSIKKNLHAEQFKISNQIVKQEEIDIPYTSWFCKEFPSELCNMINDTAKNNSLPITTKLRYILAIIAKFYNKKLKDCETEHEDSTKYDNQKIKVLEQLLEKLSGIDKFTNVSVEALLSDPSKIVNISSSIDQIKVTIEEKESEITKVNDILLSIYTKLSVTTKEEALNTLDRLIHTLEQLKNQVDHQKVKMNKQKKEFATFKSVCLSQQKEIEDIVNDQQEQYSKMVQERDELLAKLKETELANNTLSTDISRLNNEHKESLNIHEKKCDEVMSSMKSQIDEVKNQYSQELNSKDQQIMDMQQKIQQQEKEIIQWKRTAELLKKSKIEKDNQLIEVTTKAQEMERTRQEKLAREKASLKAQFEQLVNHTKAKNEELRKLVLKTTKSLEETQKRNKELVSSCTQLSIENQQHQAKIEGMKEELEREHRLMDTKLKASVMSIELQTQNNIEELKSQYDLEKRNIFGYIATSFRQFFNASSILNEDSFKSLVDTVHAELLRLAKQDLTLRKILGITPAESIESHISKLLLDMYQSS</sequence>
<gene>
    <name evidence="2" type="ORF">TRFO_17923</name>
</gene>
<feature type="coiled-coil region" evidence="1">
    <location>
        <begin position="204"/>
        <end position="445"/>
    </location>
</feature>
<proteinExistence type="predicted"/>
<keyword evidence="3" id="KW-1185">Reference proteome</keyword>
<dbReference type="Proteomes" id="UP000179807">
    <property type="component" value="Unassembled WGS sequence"/>
</dbReference>
<comment type="caution">
    <text evidence="2">The sequence shown here is derived from an EMBL/GenBank/DDBJ whole genome shotgun (WGS) entry which is preliminary data.</text>
</comment>
<dbReference type="SUPFAM" id="SSF57997">
    <property type="entry name" value="Tropomyosin"/>
    <property type="match status" value="1"/>
</dbReference>
<dbReference type="VEuPathDB" id="TrichDB:TRFO_17923"/>
<evidence type="ECO:0000256" key="1">
    <source>
        <dbReference type="SAM" id="Coils"/>
    </source>
</evidence>
<dbReference type="Gene3D" id="1.10.287.2610">
    <property type="match status" value="1"/>
</dbReference>
<dbReference type="RefSeq" id="XP_068365467.1">
    <property type="nucleotide sequence ID" value="XM_068499871.1"/>
</dbReference>
<accession>A0A1J4KM84</accession>
<dbReference type="GeneID" id="94834575"/>
<dbReference type="AlphaFoldDB" id="A0A1J4KM84"/>
<evidence type="ECO:0000313" key="2">
    <source>
        <dbReference type="EMBL" id="OHT12331.1"/>
    </source>
</evidence>
<reference evidence="2" key="1">
    <citation type="submission" date="2016-10" db="EMBL/GenBank/DDBJ databases">
        <authorList>
            <person name="Benchimol M."/>
            <person name="Almeida L.G."/>
            <person name="Vasconcelos A.T."/>
            <person name="Perreira-Neves A."/>
            <person name="Rosa I.A."/>
            <person name="Tasca T."/>
            <person name="Bogo M.R."/>
            <person name="de Souza W."/>
        </authorList>
    </citation>
    <scope>NUCLEOTIDE SEQUENCE [LARGE SCALE GENOMIC DNA]</scope>
    <source>
        <strain evidence="2">K</strain>
    </source>
</reference>
<evidence type="ECO:0000313" key="3">
    <source>
        <dbReference type="Proteomes" id="UP000179807"/>
    </source>
</evidence>
<feature type="coiled-coil region" evidence="1">
    <location>
        <begin position="16"/>
        <end position="95"/>
    </location>
</feature>
<name>A0A1J4KM84_9EUKA</name>
<feature type="coiled-coil region" evidence="1">
    <location>
        <begin position="644"/>
        <end position="738"/>
    </location>
</feature>
<dbReference type="OrthoDB" id="10255522at2759"/>
<protein>
    <submittedName>
        <fullName evidence="2">Uncharacterized protein</fullName>
    </submittedName>
</protein>
<dbReference type="EMBL" id="MLAK01000566">
    <property type="protein sequence ID" value="OHT12331.1"/>
    <property type="molecule type" value="Genomic_DNA"/>
</dbReference>
<keyword evidence="1" id="KW-0175">Coiled coil</keyword>
<feature type="coiled-coil region" evidence="1">
    <location>
        <begin position="765"/>
        <end position="942"/>
    </location>
</feature>